<evidence type="ECO:0000313" key="4">
    <source>
        <dbReference type="EMBL" id="MBB3764307.1"/>
    </source>
</evidence>
<organism evidence="4 5">
    <name type="scientific">Sphingomicrobium lutaoense</name>
    <dbReference type="NCBI Taxonomy" id="515949"/>
    <lineage>
        <taxon>Bacteria</taxon>
        <taxon>Pseudomonadati</taxon>
        <taxon>Pseudomonadota</taxon>
        <taxon>Alphaproteobacteria</taxon>
        <taxon>Sphingomonadales</taxon>
        <taxon>Sphingomonadaceae</taxon>
        <taxon>Sphingomicrobium</taxon>
    </lineage>
</organism>
<dbReference type="EMBL" id="JACICF010000001">
    <property type="protein sequence ID" value="MBB3764307.1"/>
    <property type="molecule type" value="Genomic_DNA"/>
</dbReference>
<dbReference type="RefSeq" id="WP_246332984.1">
    <property type="nucleotide sequence ID" value="NZ_JACICF010000001.1"/>
</dbReference>
<dbReference type="CDD" id="cd02953">
    <property type="entry name" value="DsbDgamma"/>
    <property type="match status" value="1"/>
</dbReference>
<dbReference type="InterPro" id="IPR035671">
    <property type="entry name" value="DsbD_gamma"/>
</dbReference>
<dbReference type="SUPFAM" id="SSF52833">
    <property type="entry name" value="Thioredoxin-like"/>
    <property type="match status" value="1"/>
</dbReference>
<keyword evidence="1" id="KW-0812">Transmembrane</keyword>
<feature type="transmembrane region" description="Helical" evidence="1">
    <location>
        <begin position="427"/>
        <end position="447"/>
    </location>
</feature>
<name>A0A839Z2M7_9SPHN</name>
<gene>
    <name evidence="4" type="ORF">FHS50_001330</name>
</gene>
<dbReference type="AlphaFoldDB" id="A0A839Z2M7"/>
<keyword evidence="5" id="KW-1185">Reference proteome</keyword>
<keyword evidence="1" id="KW-1133">Transmembrane helix</keyword>
<protein>
    <submittedName>
        <fullName evidence="4">DsbC/DsbD-like thiol-disulfide interchange protein/cytochrome c biogenesis protein CcdA</fullName>
    </submittedName>
</protein>
<dbReference type="PANTHER" id="PTHR32234:SF0">
    <property type="entry name" value="THIOL:DISULFIDE INTERCHANGE PROTEIN DSBD"/>
    <property type="match status" value="1"/>
</dbReference>
<feature type="transmembrane region" description="Helical" evidence="1">
    <location>
        <begin position="467"/>
        <end position="484"/>
    </location>
</feature>
<dbReference type="InterPro" id="IPR028250">
    <property type="entry name" value="DsbDN"/>
</dbReference>
<feature type="transmembrane region" description="Helical" evidence="1">
    <location>
        <begin position="361"/>
        <end position="384"/>
    </location>
</feature>
<dbReference type="PANTHER" id="PTHR32234">
    <property type="entry name" value="THIOL:DISULFIDE INTERCHANGE PROTEIN DSBD"/>
    <property type="match status" value="1"/>
</dbReference>
<feature type="chain" id="PRO_5032610101" evidence="2">
    <location>
        <begin position="21"/>
        <end position="659"/>
    </location>
</feature>
<dbReference type="Pfam" id="PF11412">
    <property type="entry name" value="DsbD_N"/>
    <property type="match status" value="1"/>
</dbReference>
<dbReference type="Gene3D" id="3.40.30.10">
    <property type="entry name" value="Glutaredoxin"/>
    <property type="match status" value="1"/>
</dbReference>
<keyword evidence="1" id="KW-0472">Membrane</keyword>
<dbReference type="Pfam" id="PF13899">
    <property type="entry name" value="Thioredoxin_7"/>
    <property type="match status" value="1"/>
</dbReference>
<feature type="transmembrane region" description="Helical" evidence="1">
    <location>
        <begin position="515"/>
        <end position="534"/>
    </location>
</feature>
<feature type="transmembrane region" description="Helical" evidence="1">
    <location>
        <begin position="320"/>
        <end position="341"/>
    </location>
</feature>
<feature type="signal peptide" evidence="2">
    <location>
        <begin position="1"/>
        <end position="20"/>
    </location>
</feature>
<evidence type="ECO:0000256" key="1">
    <source>
        <dbReference type="SAM" id="Phobius"/>
    </source>
</evidence>
<proteinExistence type="predicted"/>
<comment type="caution">
    <text evidence="4">The sequence shown here is derived from an EMBL/GenBank/DDBJ whole genome shotgun (WGS) entry which is preliminary data.</text>
</comment>
<feature type="transmembrane region" description="Helical" evidence="1">
    <location>
        <begin position="490"/>
        <end position="508"/>
    </location>
</feature>
<feature type="transmembrane region" description="Helical" evidence="1">
    <location>
        <begin position="396"/>
        <end position="421"/>
    </location>
</feature>
<sequence length="659" mass="69558">MLMRLLLILAAFFTALPAAAQDTHLVPQLLAEGPLPLEGGEVTLALHFKTEPGWHGYWLNPGDAGLPLSVDWTLPEGASISDFQYPTPVRFDAFGLVNYVYKKDHALLATLRVPQAPAGALTIRGEGRWLACTDKVCVPEKGSFSLVLPVGEGPDRSAEFDQFRRKLPRPIATPATFEAQGDRLSLAIPVPASLEIGKPEIFIAENGVVDYAAPYRFRRVGDQLVADLVRKGEAVPESVSGVLAIDGGQGLSFTAMPGDVPGGGKSVGEAGLAVVLIAIAGALVGGMLLNLMPCVFPILAMKAVHLGRAGGDPREARRDALGYLAGAVIGTASLGLLLLAIRAGGNAAGWAFQLQDPRTIFILLLLAAAITFNLAGLFRLPVLAGNVRTSGSVGTGALAAFVATPCAGPFLGAALGTALILPAMGALGVFAALGLGLALPFVLVAFVPALRRRLPSPGPWMARFQRWLAIPMAATVAATLWLLWRLSGETALWLGVAAVLLLGLLLWLSNKARWLGWAALVAGLAMATGGAMLLPDRPSAESRIPEGTLAWSEEAVAKARNEGKTVFVYFTADWCLTCKANEAGAIQRDAVQEVFDEAGVVTFVGDWTDGDPAITRFLEERGRAAVPLYLWYAPGAEEPEELPQILTPSMLISRAQSRE</sequence>
<evidence type="ECO:0000313" key="5">
    <source>
        <dbReference type="Proteomes" id="UP000578569"/>
    </source>
</evidence>
<dbReference type="Proteomes" id="UP000578569">
    <property type="component" value="Unassembled WGS sequence"/>
</dbReference>
<feature type="transmembrane region" description="Helical" evidence="1">
    <location>
        <begin position="270"/>
        <end position="299"/>
    </location>
</feature>
<keyword evidence="2" id="KW-0732">Signal</keyword>
<evidence type="ECO:0000259" key="3">
    <source>
        <dbReference type="Pfam" id="PF11412"/>
    </source>
</evidence>
<evidence type="ECO:0000256" key="2">
    <source>
        <dbReference type="SAM" id="SignalP"/>
    </source>
</evidence>
<dbReference type="GO" id="GO:0015035">
    <property type="term" value="F:protein-disulfide reductase activity"/>
    <property type="evidence" value="ECO:0007669"/>
    <property type="project" value="TreeGrafter"/>
</dbReference>
<reference evidence="4 5" key="1">
    <citation type="submission" date="2020-08" db="EMBL/GenBank/DDBJ databases">
        <title>Genomic Encyclopedia of Type Strains, Phase IV (KMG-IV): sequencing the most valuable type-strain genomes for metagenomic binning, comparative biology and taxonomic classification.</title>
        <authorList>
            <person name="Goeker M."/>
        </authorList>
    </citation>
    <scope>NUCLEOTIDE SEQUENCE [LARGE SCALE GENOMIC DNA]</scope>
    <source>
        <strain evidence="4 5">DSM 24194</strain>
    </source>
</reference>
<accession>A0A839Z2M7</accession>
<dbReference type="InterPro" id="IPR036249">
    <property type="entry name" value="Thioredoxin-like_sf"/>
</dbReference>
<dbReference type="GO" id="GO:0045454">
    <property type="term" value="P:cell redox homeostasis"/>
    <property type="evidence" value="ECO:0007669"/>
    <property type="project" value="TreeGrafter"/>
</dbReference>
<feature type="domain" description="Thiol:disulfide interchange protein DsbD N-terminal" evidence="3">
    <location>
        <begin position="38"/>
        <end position="147"/>
    </location>
</feature>